<name>A0ABN3T926_9ACTN</name>
<gene>
    <name evidence="2" type="ORF">GCM10010412_089700</name>
</gene>
<dbReference type="InterPro" id="IPR036388">
    <property type="entry name" value="WH-like_DNA-bd_sf"/>
</dbReference>
<dbReference type="PANTHER" id="PTHR38600:SF1">
    <property type="entry name" value="TRANSCRIPTIONAL REGULATORY PROTEIN"/>
    <property type="match status" value="1"/>
</dbReference>
<sequence>MNDLDKTLAALADPTRREVIELLRRGPLPAGELAQAVRMSPPALSRHLRVLRAGGLVVAEAGEADARLRLYTLRQEPFVALQAWLDQVQAFWSEQLGSFKHHVEATTTSDTEHGERPR</sequence>
<dbReference type="PANTHER" id="PTHR38600">
    <property type="entry name" value="TRANSCRIPTIONAL REGULATORY PROTEIN"/>
    <property type="match status" value="1"/>
</dbReference>
<dbReference type="RefSeq" id="WP_346155741.1">
    <property type="nucleotide sequence ID" value="NZ_BAAATE010000043.1"/>
</dbReference>
<evidence type="ECO:0000313" key="2">
    <source>
        <dbReference type="EMBL" id="GAA2696166.1"/>
    </source>
</evidence>
<keyword evidence="3" id="KW-1185">Reference proteome</keyword>
<dbReference type="InterPro" id="IPR001845">
    <property type="entry name" value="HTH_ArsR_DNA-bd_dom"/>
</dbReference>
<dbReference type="SUPFAM" id="SSF46785">
    <property type="entry name" value="Winged helix' DNA-binding domain"/>
    <property type="match status" value="1"/>
</dbReference>
<dbReference type="EMBL" id="BAAATE010000043">
    <property type="protein sequence ID" value="GAA2696166.1"/>
    <property type="molecule type" value="Genomic_DNA"/>
</dbReference>
<organism evidence="2 3">
    <name type="scientific">Nonomuraea recticatena</name>
    <dbReference type="NCBI Taxonomy" id="46178"/>
    <lineage>
        <taxon>Bacteria</taxon>
        <taxon>Bacillati</taxon>
        <taxon>Actinomycetota</taxon>
        <taxon>Actinomycetes</taxon>
        <taxon>Streptosporangiales</taxon>
        <taxon>Streptosporangiaceae</taxon>
        <taxon>Nonomuraea</taxon>
    </lineage>
</organism>
<proteinExistence type="predicted"/>
<dbReference type="Proteomes" id="UP001501666">
    <property type="component" value="Unassembled WGS sequence"/>
</dbReference>
<dbReference type="PROSITE" id="PS50987">
    <property type="entry name" value="HTH_ARSR_2"/>
    <property type="match status" value="1"/>
</dbReference>
<dbReference type="InterPro" id="IPR036390">
    <property type="entry name" value="WH_DNA-bd_sf"/>
</dbReference>
<dbReference type="CDD" id="cd00090">
    <property type="entry name" value="HTH_ARSR"/>
    <property type="match status" value="1"/>
</dbReference>
<dbReference type="Pfam" id="PF01022">
    <property type="entry name" value="HTH_5"/>
    <property type="match status" value="1"/>
</dbReference>
<dbReference type="InterPro" id="IPR011991">
    <property type="entry name" value="ArsR-like_HTH"/>
</dbReference>
<accession>A0ABN3T926</accession>
<dbReference type="Gene3D" id="1.10.10.10">
    <property type="entry name" value="Winged helix-like DNA-binding domain superfamily/Winged helix DNA-binding domain"/>
    <property type="match status" value="1"/>
</dbReference>
<evidence type="ECO:0000259" key="1">
    <source>
        <dbReference type="PROSITE" id="PS50987"/>
    </source>
</evidence>
<dbReference type="NCBIfam" id="NF033788">
    <property type="entry name" value="HTH_metalloreg"/>
    <property type="match status" value="1"/>
</dbReference>
<reference evidence="2 3" key="1">
    <citation type="journal article" date="2019" name="Int. J. Syst. Evol. Microbiol.">
        <title>The Global Catalogue of Microorganisms (GCM) 10K type strain sequencing project: providing services to taxonomists for standard genome sequencing and annotation.</title>
        <authorList>
            <consortium name="The Broad Institute Genomics Platform"/>
            <consortium name="The Broad Institute Genome Sequencing Center for Infectious Disease"/>
            <person name="Wu L."/>
            <person name="Ma J."/>
        </authorList>
    </citation>
    <scope>NUCLEOTIDE SEQUENCE [LARGE SCALE GENOMIC DNA]</scope>
    <source>
        <strain evidence="2 3">JCM 6835</strain>
    </source>
</reference>
<comment type="caution">
    <text evidence="2">The sequence shown here is derived from an EMBL/GenBank/DDBJ whole genome shotgun (WGS) entry which is preliminary data.</text>
</comment>
<evidence type="ECO:0000313" key="3">
    <source>
        <dbReference type="Proteomes" id="UP001501666"/>
    </source>
</evidence>
<dbReference type="PRINTS" id="PR00778">
    <property type="entry name" value="HTHARSR"/>
</dbReference>
<protein>
    <submittedName>
        <fullName evidence="2">Metalloregulator ArsR/SmtB family transcription factor</fullName>
    </submittedName>
</protein>
<feature type="domain" description="HTH arsR-type" evidence="1">
    <location>
        <begin position="1"/>
        <end position="118"/>
    </location>
</feature>
<dbReference type="SMART" id="SM00418">
    <property type="entry name" value="HTH_ARSR"/>
    <property type="match status" value="1"/>
</dbReference>